<proteinExistence type="predicted"/>
<comment type="caution">
    <text evidence="2">The sequence shown here is derived from an EMBL/GenBank/DDBJ whole genome shotgun (WGS) entry which is preliminary data.</text>
</comment>
<keyword evidence="3" id="KW-1185">Reference proteome</keyword>
<evidence type="ECO:0000256" key="1">
    <source>
        <dbReference type="ARBA" id="ARBA00022679"/>
    </source>
</evidence>
<protein>
    <submittedName>
        <fullName evidence="2">Sulfotransferase</fullName>
    </submittedName>
</protein>
<dbReference type="SUPFAM" id="SSF52540">
    <property type="entry name" value="P-loop containing nucleoside triphosphate hydrolases"/>
    <property type="match status" value="1"/>
</dbReference>
<dbReference type="PANTHER" id="PTHR10605">
    <property type="entry name" value="HEPARAN SULFATE SULFOTRANSFERASE"/>
    <property type="match status" value="1"/>
</dbReference>
<dbReference type="InterPro" id="IPR037359">
    <property type="entry name" value="NST/OST"/>
</dbReference>
<dbReference type="EMBL" id="JAMGBA010000003">
    <property type="protein sequence ID" value="MCL6699553.1"/>
    <property type="molecule type" value="Genomic_DNA"/>
</dbReference>
<sequence>MDKPLNHQSHFAFIVGAPRCGTTTLAGFLQQHPDVCFSIVKEPHFFSHDEVAALPEDKLERTVTEEYWQRFFGHCEGDPKLYAEGSVTYLYAADRMAPILKLWPNAKFVIALRDPVAMLPSLHARLLVTGDETIRDFPAAWAKIGERAKGKSIPKSAIDPRWLRYDWAGQLGENVARFINAVGRERCHIVLFDDLSSDPEGTYRNLCGFLGLEPWAATNFKPQRINKSIRIGWLQRFLKRPPKAVRSALAGEKFHKREKKVGSGESKALATIFRVRKRLLDWNKIPAKRQPLDPAVRQQIIDSLRDDVILLSRTIDRDLSHWLGGIPEAKPEKAGRRA</sequence>
<dbReference type="Proteomes" id="UP001203410">
    <property type="component" value="Unassembled WGS sequence"/>
</dbReference>
<dbReference type="RefSeq" id="WP_249905008.1">
    <property type="nucleotide sequence ID" value="NZ_JAMGBA010000003.1"/>
</dbReference>
<name>A0ABT0RX20_9SPHN</name>
<gene>
    <name evidence="2" type="ORF">LZ496_12255</name>
</gene>
<evidence type="ECO:0000313" key="3">
    <source>
        <dbReference type="Proteomes" id="UP001203410"/>
    </source>
</evidence>
<dbReference type="InterPro" id="IPR027417">
    <property type="entry name" value="P-loop_NTPase"/>
</dbReference>
<accession>A0ABT0RX20</accession>
<dbReference type="PANTHER" id="PTHR10605:SF56">
    <property type="entry name" value="BIFUNCTIONAL HEPARAN SULFATE N-DEACETYLASE_N-SULFOTRANSFERASE"/>
    <property type="match status" value="1"/>
</dbReference>
<evidence type="ECO:0000313" key="2">
    <source>
        <dbReference type="EMBL" id="MCL6699553.1"/>
    </source>
</evidence>
<dbReference type="Pfam" id="PF13469">
    <property type="entry name" value="Sulfotransfer_3"/>
    <property type="match status" value="1"/>
</dbReference>
<dbReference type="Gene3D" id="3.40.50.300">
    <property type="entry name" value="P-loop containing nucleotide triphosphate hydrolases"/>
    <property type="match status" value="1"/>
</dbReference>
<organism evidence="2 3">
    <name type="scientific">Sphingomonas caseinilyticus</name>
    <dbReference type="NCBI Taxonomy" id="2908205"/>
    <lineage>
        <taxon>Bacteria</taxon>
        <taxon>Pseudomonadati</taxon>
        <taxon>Pseudomonadota</taxon>
        <taxon>Alphaproteobacteria</taxon>
        <taxon>Sphingomonadales</taxon>
        <taxon>Sphingomonadaceae</taxon>
        <taxon>Sphingomonas</taxon>
    </lineage>
</organism>
<reference evidence="2 3" key="1">
    <citation type="submission" date="2022-05" db="EMBL/GenBank/DDBJ databases">
        <authorList>
            <person name="Jo J.-H."/>
            <person name="Im W.-T."/>
        </authorList>
    </citation>
    <scope>NUCLEOTIDE SEQUENCE [LARGE SCALE GENOMIC DNA]</scope>
    <source>
        <strain evidence="2 3">NSE70-1</strain>
    </source>
</reference>
<keyword evidence="1" id="KW-0808">Transferase</keyword>